<proteinExistence type="predicted"/>
<dbReference type="Gramene" id="TraesJUL2A03G00801310.1">
    <property type="protein sequence ID" value="TraesJUL2A03G00801310.1.CDS1"/>
    <property type="gene ID" value="TraesJUL2A03G00801310"/>
</dbReference>
<evidence type="ECO:0008006" key="4">
    <source>
        <dbReference type="Google" id="ProtNLM"/>
    </source>
</evidence>
<dbReference type="AlphaFoldDB" id="A0A3B6B8F1"/>
<keyword evidence="3" id="KW-1185">Reference proteome</keyword>
<dbReference type="NCBIfam" id="TIGR01570">
    <property type="entry name" value="A_thal_3588"/>
    <property type="match status" value="1"/>
</dbReference>
<name>A0A3B6B8F1_WHEAT</name>
<dbReference type="Gramene" id="TraesWEE_scaffold_108401_01G000100.1">
    <property type="protein sequence ID" value="TraesWEE_scaffold_108401_01G000100.1"/>
    <property type="gene ID" value="TraesWEE_scaffold_108401_01G000100"/>
</dbReference>
<gene>
    <name evidence="2" type="primary">LOC123186408</name>
</gene>
<dbReference type="GO" id="GO:0010274">
    <property type="term" value="P:hydrotropism"/>
    <property type="evidence" value="ECO:0007669"/>
    <property type="project" value="InterPro"/>
</dbReference>
<dbReference type="EnsemblPlants" id="TraesCS2A02G524500.1">
    <property type="protein sequence ID" value="TraesCS2A02G524500.1.cds1"/>
    <property type="gene ID" value="TraesCS2A02G524500"/>
</dbReference>
<dbReference type="GeneID" id="123186408"/>
<dbReference type="Pfam" id="PF04759">
    <property type="entry name" value="DUF617"/>
    <property type="match status" value="1"/>
</dbReference>
<organism evidence="2">
    <name type="scientific">Triticum aestivum</name>
    <name type="common">Wheat</name>
    <dbReference type="NCBI Taxonomy" id="4565"/>
    <lineage>
        <taxon>Eukaryota</taxon>
        <taxon>Viridiplantae</taxon>
        <taxon>Streptophyta</taxon>
        <taxon>Embryophyta</taxon>
        <taxon>Tracheophyta</taxon>
        <taxon>Spermatophyta</taxon>
        <taxon>Magnoliopsida</taxon>
        <taxon>Liliopsida</taxon>
        <taxon>Poales</taxon>
        <taxon>Poaceae</taxon>
        <taxon>BOP clade</taxon>
        <taxon>Pooideae</taxon>
        <taxon>Triticodae</taxon>
        <taxon>Triticeae</taxon>
        <taxon>Triticinae</taxon>
        <taxon>Triticum</taxon>
    </lineage>
</organism>
<dbReference type="PANTHER" id="PTHR31696:SF59">
    <property type="entry name" value="OS04G0638800 PROTEIN"/>
    <property type="match status" value="1"/>
</dbReference>
<accession>A0A3B6B8F1</accession>
<dbReference type="OMA" id="WVLEEPM"/>
<evidence type="ECO:0000313" key="3">
    <source>
        <dbReference type="Proteomes" id="UP000019116"/>
    </source>
</evidence>
<reference evidence="2" key="1">
    <citation type="submission" date="2018-08" db="EMBL/GenBank/DDBJ databases">
        <authorList>
            <person name="Rossello M."/>
        </authorList>
    </citation>
    <scope>NUCLEOTIDE SEQUENCE [LARGE SCALE GENOMIC DNA]</scope>
    <source>
        <strain evidence="2">cv. Chinese Spring</strain>
    </source>
</reference>
<dbReference type="Gramene" id="TraesCS2A03G1217200.1">
    <property type="protein sequence ID" value="TraesCS2A03G1217200.1.CDS1"/>
    <property type="gene ID" value="TraesCS2A03G1217200"/>
</dbReference>
<reference evidence="2" key="2">
    <citation type="submission" date="2018-10" db="UniProtKB">
        <authorList>
            <consortium name="EnsemblPlants"/>
        </authorList>
    </citation>
    <scope>IDENTIFICATION</scope>
</reference>
<dbReference type="Gramene" id="TraesCS2A02G524500.1">
    <property type="protein sequence ID" value="TraesCS2A02G524500.1.cds1"/>
    <property type="gene ID" value="TraesCS2A02G524500"/>
</dbReference>
<evidence type="ECO:0000256" key="1">
    <source>
        <dbReference type="SAM" id="MobiDB-lite"/>
    </source>
</evidence>
<feature type="region of interest" description="Disordered" evidence="1">
    <location>
        <begin position="1"/>
        <end position="61"/>
    </location>
</feature>
<dbReference type="Proteomes" id="UP000019116">
    <property type="component" value="Chromosome 2A"/>
</dbReference>
<evidence type="ECO:0000313" key="2">
    <source>
        <dbReference type="EnsemblPlants" id="TraesCS2A02G524500.1.cds1"/>
    </source>
</evidence>
<dbReference type="InterPro" id="IPR006460">
    <property type="entry name" value="MIZ1-like_pln"/>
</dbReference>
<dbReference type="Gramene" id="TraesLDM2A03G00798570.1">
    <property type="protein sequence ID" value="TraesLDM2A03G00798570.1.CDS1"/>
    <property type="gene ID" value="TraesLDM2A03G00798570"/>
</dbReference>
<sequence>MANAAVDPESKRARLTSSMSSMSSVDTILRLPPSLPSTSTTRAPAGHALEEPPARRRPARRSKPVRIFQSMFRSLPVLTVPRCGGILAAPPTAAAASASPARSDSLLSQIISPSTTLNGGGGVGASSRRHMTGTLFGCREGRVSLALQENPRCRPALVVELALPTHTLLRELGGTAGARIVLETEKKHVEEHSSSGGGEHGDAVARQHDDDDGWLLHEPIWTMFCNGRRVGYAVRREPTDGDIAVLETLWAVSMGGGVLPGRAGSAASDGELAYMRGCFDHIIGSEDSESLYMLGPHGGDSPELAVFFVRL</sequence>
<dbReference type="OrthoDB" id="672310at2759"/>
<protein>
    <recommendedName>
        <fullName evidence="4">DUF617 domain-containing protein</fullName>
    </recommendedName>
</protein>
<dbReference type="RefSeq" id="XP_044454111.1">
    <property type="nucleotide sequence ID" value="XM_044598176.1"/>
</dbReference>
<dbReference type="PANTHER" id="PTHR31696">
    <property type="entry name" value="PROTEIN MIZU-KUSSEI 1"/>
    <property type="match status" value="1"/>
</dbReference>